<name>A0A542YHW3_9MICO</name>
<gene>
    <name evidence="1" type="ORF">FB562_0639</name>
</gene>
<dbReference type="AlphaFoldDB" id="A0A542YHW3"/>
<dbReference type="Proteomes" id="UP000317998">
    <property type="component" value="Unassembled WGS sequence"/>
</dbReference>
<protein>
    <submittedName>
        <fullName evidence="1">Uncharacterized protein DUF3515</fullName>
    </submittedName>
</protein>
<evidence type="ECO:0000313" key="1">
    <source>
        <dbReference type="EMBL" id="TQL47574.1"/>
    </source>
</evidence>
<accession>A0A542YHW3</accession>
<dbReference type="Pfam" id="PF12028">
    <property type="entry name" value="DUF3515"/>
    <property type="match status" value="1"/>
</dbReference>
<proteinExistence type="predicted"/>
<reference evidence="1 2" key="1">
    <citation type="submission" date="2019-06" db="EMBL/GenBank/DDBJ databases">
        <title>Sequencing the genomes of 1000 actinobacteria strains.</title>
        <authorList>
            <person name="Klenk H.-P."/>
        </authorList>
    </citation>
    <scope>NUCLEOTIDE SEQUENCE [LARGE SCALE GENOMIC DNA]</scope>
    <source>
        <strain evidence="1 2">DSM 26477</strain>
    </source>
</reference>
<dbReference type="InterPro" id="IPR021903">
    <property type="entry name" value="DUF3515"/>
</dbReference>
<organism evidence="1 2">
    <name type="scientific">Homoserinimonas aerilata</name>
    <dbReference type="NCBI Taxonomy" id="1162970"/>
    <lineage>
        <taxon>Bacteria</taxon>
        <taxon>Bacillati</taxon>
        <taxon>Actinomycetota</taxon>
        <taxon>Actinomycetes</taxon>
        <taxon>Micrococcales</taxon>
        <taxon>Microbacteriaceae</taxon>
        <taxon>Homoserinimonas</taxon>
    </lineage>
</organism>
<keyword evidence="2" id="KW-1185">Reference proteome</keyword>
<sequence length="135" mass="13916">MTAAVDAVNPDCAEIMVRIPTAIDELDKRETDAQATAAWGSPAAILLHCGVEVPGPSTLPCFTLKNVDWLRDDSDAPTYVFTTYGRDPAVRVTVDSDLASGTNALVALGNAVGSLPAQGACTAAEDVLGTEPAAE</sequence>
<comment type="caution">
    <text evidence="1">The sequence shown here is derived from an EMBL/GenBank/DDBJ whole genome shotgun (WGS) entry which is preliminary data.</text>
</comment>
<evidence type="ECO:0000313" key="2">
    <source>
        <dbReference type="Proteomes" id="UP000317998"/>
    </source>
</evidence>
<dbReference type="EMBL" id="VFOM01000001">
    <property type="protein sequence ID" value="TQL47574.1"/>
    <property type="molecule type" value="Genomic_DNA"/>
</dbReference>